<reference evidence="4" key="1">
    <citation type="journal article" date="2019" name="Int. J. Syst. Evol. Microbiol.">
        <title>The Global Catalogue of Microorganisms (GCM) 10K type strain sequencing project: providing services to taxonomists for standard genome sequencing and annotation.</title>
        <authorList>
            <consortium name="The Broad Institute Genomics Platform"/>
            <consortium name="The Broad Institute Genome Sequencing Center for Infectious Disease"/>
            <person name="Wu L."/>
            <person name="Ma J."/>
        </authorList>
    </citation>
    <scope>NUCLEOTIDE SEQUENCE [LARGE SCALE GENOMIC DNA]</scope>
    <source>
        <strain evidence="4">CCUG 56607</strain>
    </source>
</reference>
<feature type="domain" description="HD/PDEase" evidence="2">
    <location>
        <begin position="23"/>
        <end position="129"/>
    </location>
</feature>
<evidence type="ECO:0000313" key="4">
    <source>
        <dbReference type="Proteomes" id="UP001596990"/>
    </source>
</evidence>
<evidence type="ECO:0000256" key="1">
    <source>
        <dbReference type="SAM" id="MobiDB-lite"/>
    </source>
</evidence>
<feature type="region of interest" description="Disordered" evidence="1">
    <location>
        <begin position="1"/>
        <end position="23"/>
    </location>
</feature>
<sequence length="182" mass="21011">MSLQEKAKKFATEAHKGQKRKNSDEDYIVHPIRVAETLRNAKLPEAVICSGYLHDVVEDTTVELEDIETEFGKEIRDIVAAHTEDKSKSWKERKQHTIDTVKTGSKEVKWLIVADKLDNLLSLERALEEKGSQVWKNFNAGPAKQQWYNESVASVMFDGLNEQDTPEYFKTYEDAVRRVFHQ</sequence>
<dbReference type="Gene3D" id="1.10.3210.10">
    <property type="entry name" value="Hypothetical protein af1432"/>
    <property type="match status" value="1"/>
</dbReference>
<keyword evidence="4" id="KW-1185">Reference proteome</keyword>
<dbReference type="PANTHER" id="PTHR46246">
    <property type="entry name" value="GUANOSINE-3',5'-BIS(DIPHOSPHATE) 3'-PYROPHOSPHOHYDROLASE MESH1"/>
    <property type="match status" value="1"/>
</dbReference>
<dbReference type="RefSeq" id="WP_386057266.1">
    <property type="nucleotide sequence ID" value="NZ_JBHTKL010000001.1"/>
</dbReference>
<dbReference type="Proteomes" id="UP001596990">
    <property type="component" value="Unassembled WGS sequence"/>
</dbReference>
<comment type="caution">
    <text evidence="3">The sequence shown here is derived from an EMBL/GenBank/DDBJ whole genome shotgun (WGS) entry which is preliminary data.</text>
</comment>
<dbReference type="PANTHER" id="PTHR46246:SF1">
    <property type="entry name" value="GUANOSINE-3',5'-BIS(DIPHOSPHATE) 3'-PYROPHOSPHOHYDROLASE MESH1"/>
    <property type="match status" value="1"/>
</dbReference>
<organism evidence="3 4">
    <name type="scientific">Thalassobacillus hwangdonensis</name>
    <dbReference type="NCBI Taxonomy" id="546108"/>
    <lineage>
        <taxon>Bacteria</taxon>
        <taxon>Bacillati</taxon>
        <taxon>Bacillota</taxon>
        <taxon>Bacilli</taxon>
        <taxon>Bacillales</taxon>
        <taxon>Bacillaceae</taxon>
        <taxon>Thalassobacillus</taxon>
    </lineage>
</organism>
<dbReference type="CDD" id="cd00077">
    <property type="entry name" value="HDc"/>
    <property type="match status" value="1"/>
</dbReference>
<dbReference type="InterPro" id="IPR052194">
    <property type="entry name" value="MESH1"/>
</dbReference>
<dbReference type="SUPFAM" id="SSF109604">
    <property type="entry name" value="HD-domain/PDEase-like"/>
    <property type="match status" value="1"/>
</dbReference>
<evidence type="ECO:0000313" key="3">
    <source>
        <dbReference type="EMBL" id="MFD1018625.1"/>
    </source>
</evidence>
<dbReference type="EMBL" id="JBHTKL010000001">
    <property type="protein sequence ID" value="MFD1018625.1"/>
    <property type="molecule type" value="Genomic_DNA"/>
</dbReference>
<dbReference type="InterPro" id="IPR003607">
    <property type="entry name" value="HD/PDEase_dom"/>
</dbReference>
<dbReference type="SMART" id="SM00471">
    <property type="entry name" value="HDc"/>
    <property type="match status" value="1"/>
</dbReference>
<name>A0ABW3L0B7_9BACI</name>
<accession>A0ABW3L0B7</accession>
<protein>
    <submittedName>
        <fullName evidence="3">HD domain-containing protein</fullName>
    </submittedName>
</protein>
<evidence type="ECO:0000259" key="2">
    <source>
        <dbReference type="SMART" id="SM00471"/>
    </source>
</evidence>
<gene>
    <name evidence="3" type="ORF">ACFQ2J_05355</name>
</gene>
<proteinExistence type="predicted"/>
<dbReference type="Pfam" id="PF13328">
    <property type="entry name" value="HD_4"/>
    <property type="match status" value="1"/>
</dbReference>